<feature type="chain" id="PRO_5045306413" evidence="2">
    <location>
        <begin position="26"/>
        <end position="79"/>
    </location>
</feature>
<evidence type="ECO:0000256" key="2">
    <source>
        <dbReference type="SAM" id="SignalP"/>
    </source>
</evidence>
<feature type="region of interest" description="Disordered" evidence="1">
    <location>
        <begin position="48"/>
        <end position="79"/>
    </location>
</feature>
<dbReference type="Proteomes" id="UP001055336">
    <property type="component" value="Chromosome"/>
</dbReference>
<protein>
    <submittedName>
        <fullName evidence="3">Uncharacterized protein</fullName>
    </submittedName>
</protein>
<organism evidence="3 4">
    <name type="scientific">Mycobacterium paraterrae</name>
    <dbReference type="NCBI Taxonomy" id="577492"/>
    <lineage>
        <taxon>Bacteria</taxon>
        <taxon>Bacillati</taxon>
        <taxon>Actinomycetota</taxon>
        <taxon>Actinomycetes</taxon>
        <taxon>Mycobacteriales</taxon>
        <taxon>Mycobacteriaceae</taxon>
        <taxon>Mycobacterium</taxon>
    </lineage>
</organism>
<evidence type="ECO:0000313" key="4">
    <source>
        <dbReference type="Proteomes" id="UP001055336"/>
    </source>
</evidence>
<name>A0ABY3VIZ1_9MYCO</name>
<keyword evidence="4" id="KW-1185">Reference proteome</keyword>
<dbReference type="RefSeq" id="WP_240261104.1">
    <property type="nucleotide sequence ID" value="NZ_CP092488.2"/>
</dbReference>
<feature type="signal peptide" evidence="2">
    <location>
        <begin position="1"/>
        <end position="25"/>
    </location>
</feature>
<keyword evidence="2" id="KW-0732">Signal</keyword>
<evidence type="ECO:0000256" key="1">
    <source>
        <dbReference type="SAM" id="MobiDB-lite"/>
    </source>
</evidence>
<evidence type="ECO:0000313" key="3">
    <source>
        <dbReference type="EMBL" id="UMB69370.1"/>
    </source>
</evidence>
<reference evidence="3" key="1">
    <citation type="submission" date="2022-08" db="EMBL/GenBank/DDBJ databases">
        <title>Whole genome sequencing of non-tuberculosis mycobacteria type-strains.</title>
        <authorList>
            <person name="Igarashi Y."/>
            <person name="Osugi A."/>
            <person name="Mitarai S."/>
        </authorList>
    </citation>
    <scope>NUCLEOTIDE SEQUENCE</scope>
    <source>
        <strain evidence="3">DSM 45127</strain>
    </source>
</reference>
<gene>
    <name evidence="3" type="ORF">MKK62_23975</name>
</gene>
<accession>A0ABY3VIZ1</accession>
<dbReference type="EMBL" id="CP092488">
    <property type="protein sequence ID" value="UMB69370.1"/>
    <property type="molecule type" value="Genomic_DNA"/>
</dbReference>
<proteinExistence type="predicted"/>
<sequence length="79" mass="7747">MITKVLVATAIAVSAGLIAATPSIADPASFGDLSCTCQDPAPLGAFPFGPPAGDPVDQGIRQGFADTSPGTLPDGVPHS</sequence>